<evidence type="ECO:0008006" key="9">
    <source>
        <dbReference type="Google" id="ProtNLM"/>
    </source>
</evidence>
<comment type="caution">
    <text evidence="7">The sequence shown here is derived from an EMBL/GenBank/DDBJ whole genome shotgun (WGS) entry which is preliminary data.</text>
</comment>
<keyword evidence="8" id="KW-1185">Reference proteome</keyword>
<organism evidence="7 8">
    <name type="scientific">Seminavis robusta</name>
    <dbReference type="NCBI Taxonomy" id="568900"/>
    <lineage>
        <taxon>Eukaryota</taxon>
        <taxon>Sar</taxon>
        <taxon>Stramenopiles</taxon>
        <taxon>Ochrophyta</taxon>
        <taxon>Bacillariophyta</taxon>
        <taxon>Bacillariophyceae</taxon>
        <taxon>Bacillariophycidae</taxon>
        <taxon>Naviculales</taxon>
        <taxon>Naviculaceae</taxon>
        <taxon>Seminavis</taxon>
    </lineage>
</organism>
<feature type="transmembrane region" description="Helical" evidence="6">
    <location>
        <begin position="259"/>
        <end position="284"/>
    </location>
</feature>
<feature type="transmembrane region" description="Helical" evidence="6">
    <location>
        <begin position="358"/>
        <end position="381"/>
    </location>
</feature>
<sequence length="526" mass="58099">MSALTENAPTFSPILLDEVLMMDKEPNDQIIESFEPIYTKGQQLALYCLSVPGGFLSMLGSSLISVAILRERPASTGSIGTSSSSLGTFRRILLGLSLMDFIASFSHMCIYWPWSIPKQADYFIYHASGTWATCNLNGFLTNLGTSIQLYSASLALYYVLTVRYQCREAFVTSRIEPWIHGISILWPVGLGFLSIAVQAYSPLVVAPGYCWYADWPPDCDTEDDSEDDGSGDHETKQSTNGTNYPEMKCLRAPEGLRRILFMLVGILPLLLCMITIIVCMGLLYQQVRHTERRLARYGMGANSSRGSGGGRGDLDMSQKTAIKGVLYIGAFLAAHVPYLVLVAVSFAIELVPENGSTIFVFAALHNFMAPWQGLFNAFIFFRERQSLFEEEQGPLHCLWPLVRHFQCCFAPALVRRRTNRSSSSFWRRVSKEEASTGNVERSSPLPADKVESDERDVGNHQLDNSTTPVNKVELFGEDTNGSSCRMVAANSFVPAPTDIDLAEEFNDNGNVQGSSSSPAAHVSNVE</sequence>
<reference evidence="7" key="1">
    <citation type="submission" date="2020-06" db="EMBL/GenBank/DDBJ databases">
        <authorList>
            <consortium name="Plant Systems Biology data submission"/>
        </authorList>
    </citation>
    <scope>NUCLEOTIDE SEQUENCE</scope>
    <source>
        <strain evidence="7">D6</strain>
    </source>
</reference>
<evidence type="ECO:0000256" key="5">
    <source>
        <dbReference type="SAM" id="MobiDB-lite"/>
    </source>
</evidence>
<feature type="region of interest" description="Disordered" evidence="5">
    <location>
        <begin position="436"/>
        <end position="475"/>
    </location>
</feature>
<dbReference type="Gene3D" id="1.20.1070.10">
    <property type="entry name" value="Rhodopsin 7-helix transmembrane proteins"/>
    <property type="match status" value="1"/>
</dbReference>
<dbReference type="GO" id="GO:0005886">
    <property type="term" value="C:plasma membrane"/>
    <property type="evidence" value="ECO:0007669"/>
    <property type="project" value="TreeGrafter"/>
</dbReference>
<feature type="transmembrane region" description="Helical" evidence="6">
    <location>
        <begin position="92"/>
        <end position="114"/>
    </location>
</feature>
<feature type="transmembrane region" description="Helical" evidence="6">
    <location>
        <begin position="147"/>
        <end position="166"/>
    </location>
</feature>
<feature type="transmembrane region" description="Helical" evidence="6">
    <location>
        <begin position="178"/>
        <end position="200"/>
    </location>
</feature>
<feature type="transmembrane region" description="Helical" evidence="6">
    <location>
        <begin position="44"/>
        <end position="69"/>
    </location>
</feature>
<feature type="transmembrane region" description="Helical" evidence="6">
    <location>
        <begin position="325"/>
        <end position="346"/>
    </location>
</feature>
<keyword evidence="4 6" id="KW-0472">Membrane</keyword>
<dbReference type="PANTHER" id="PTHR23112">
    <property type="entry name" value="G PROTEIN-COUPLED RECEPTOR 157-RELATED"/>
    <property type="match status" value="1"/>
</dbReference>
<proteinExistence type="predicted"/>
<evidence type="ECO:0000256" key="6">
    <source>
        <dbReference type="SAM" id="Phobius"/>
    </source>
</evidence>
<dbReference type="GO" id="GO:0004930">
    <property type="term" value="F:G protein-coupled receptor activity"/>
    <property type="evidence" value="ECO:0007669"/>
    <property type="project" value="TreeGrafter"/>
</dbReference>
<evidence type="ECO:0000256" key="2">
    <source>
        <dbReference type="ARBA" id="ARBA00022692"/>
    </source>
</evidence>
<feature type="compositionally biased region" description="Basic and acidic residues" evidence="5">
    <location>
        <begin position="448"/>
        <end position="458"/>
    </location>
</feature>
<dbReference type="EMBL" id="CAICTM010000001">
    <property type="protein sequence ID" value="CAB9496071.1"/>
    <property type="molecule type" value="Genomic_DNA"/>
</dbReference>
<feature type="region of interest" description="Disordered" evidence="5">
    <location>
        <begin position="504"/>
        <end position="526"/>
    </location>
</feature>
<dbReference type="PANTHER" id="PTHR23112:SF0">
    <property type="entry name" value="TRANSMEMBRANE PROTEIN 116"/>
    <property type="match status" value="1"/>
</dbReference>
<dbReference type="GO" id="GO:0007189">
    <property type="term" value="P:adenylate cyclase-activating G protein-coupled receptor signaling pathway"/>
    <property type="evidence" value="ECO:0007669"/>
    <property type="project" value="TreeGrafter"/>
</dbReference>
<keyword evidence="2 6" id="KW-0812">Transmembrane</keyword>
<gene>
    <name evidence="7" type="ORF">SEMRO_1_G000500.1</name>
</gene>
<keyword evidence="3 6" id="KW-1133">Transmembrane helix</keyword>
<dbReference type="AlphaFoldDB" id="A0A9N8D6M7"/>
<dbReference type="SUPFAM" id="SSF81321">
    <property type="entry name" value="Family A G protein-coupled receptor-like"/>
    <property type="match status" value="1"/>
</dbReference>
<dbReference type="Proteomes" id="UP001153069">
    <property type="component" value="Unassembled WGS sequence"/>
</dbReference>
<protein>
    <recommendedName>
        <fullName evidence="9">G-protein coupled receptors family 1 profile domain-containing protein</fullName>
    </recommendedName>
</protein>
<evidence type="ECO:0000313" key="7">
    <source>
        <dbReference type="EMBL" id="CAB9496071.1"/>
    </source>
</evidence>
<evidence type="ECO:0000256" key="4">
    <source>
        <dbReference type="ARBA" id="ARBA00023136"/>
    </source>
</evidence>
<feature type="region of interest" description="Disordered" evidence="5">
    <location>
        <begin position="221"/>
        <end position="244"/>
    </location>
</feature>
<name>A0A9N8D6M7_9STRA</name>
<evidence type="ECO:0000256" key="1">
    <source>
        <dbReference type="ARBA" id="ARBA00004141"/>
    </source>
</evidence>
<accession>A0A9N8D6M7</accession>
<feature type="compositionally biased region" description="Polar residues" evidence="5">
    <location>
        <begin position="507"/>
        <end position="518"/>
    </location>
</feature>
<evidence type="ECO:0000313" key="8">
    <source>
        <dbReference type="Proteomes" id="UP001153069"/>
    </source>
</evidence>
<evidence type="ECO:0000256" key="3">
    <source>
        <dbReference type="ARBA" id="ARBA00022989"/>
    </source>
</evidence>
<comment type="subcellular location">
    <subcellularLocation>
        <location evidence="1">Membrane</location>
        <topology evidence="1">Multi-pass membrane protein</topology>
    </subcellularLocation>
</comment>